<feature type="chain" id="PRO_5025406594" description="Apple domain-containing protein" evidence="2">
    <location>
        <begin position="19"/>
        <end position="235"/>
    </location>
</feature>
<evidence type="ECO:0008006" key="5">
    <source>
        <dbReference type="Google" id="ProtNLM"/>
    </source>
</evidence>
<keyword evidence="4" id="KW-1185">Reference proteome</keyword>
<dbReference type="EMBL" id="MU006781">
    <property type="protein sequence ID" value="KAF2642845.1"/>
    <property type="molecule type" value="Genomic_DNA"/>
</dbReference>
<evidence type="ECO:0000256" key="2">
    <source>
        <dbReference type="SAM" id="SignalP"/>
    </source>
</evidence>
<dbReference type="Proteomes" id="UP000799753">
    <property type="component" value="Unassembled WGS sequence"/>
</dbReference>
<evidence type="ECO:0000313" key="3">
    <source>
        <dbReference type="EMBL" id="KAF2642845.1"/>
    </source>
</evidence>
<proteinExistence type="predicted"/>
<dbReference type="OrthoDB" id="3943216at2759"/>
<dbReference type="Gene3D" id="3.50.4.10">
    <property type="entry name" value="Hepatocyte Growth Factor"/>
    <property type="match status" value="1"/>
</dbReference>
<evidence type="ECO:0000256" key="1">
    <source>
        <dbReference type="SAM" id="MobiDB-lite"/>
    </source>
</evidence>
<feature type="signal peptide" evidence="2">
    <location>
        <begin position="1"/>
        <end position="18"/>
    </location>
</feature>
<evidence type="ECO:0000313" key="4">
    <source>
        <dbReference type="Proteomes" id="UP000799753"/>
    </source>
</evidence>
<feature type="compositionally biased region" description="Low complexity" evidence="1">
    <location>
        <begin position="210"/>
        <end position="235"/>
    </location>
</feature>
<reference evidence="3" key="1">
    <citation type="journal article" date="2020" name="Stud. Mycol.">
        <title>101 Dothideomycetes genomes: a test case for predicting lifestyles and emergence of pathogens.</title>
        <authorList>
            <person name="Haridas S."/>
            <person name="Albert R."/>
            <person name="Binder M."/>
            <person name="Bloem J."/>
            <person name="Labutti K."/>
            <person name="Salamov A."/>
            <person name="Andreopoulos B."/>
            <person name="Baker S."/>
            <person name="Barry K."/>
            <person name="Bills G."/>
            <person name="Bluhm B."/>
            <person name="Cannon C."/>
            <person name="Castanera R."/>
            <person name="Culley D."/>
            <person name="Daum C."/>
            <person name="Ezra D."/>
            <person name="Gonzalez J."/>
            <person name="Henrissat B."/>
            <person name="Kuo A."/>
            <person name="Liang C."/>
            <person name="Lipzen A."/>
            <person name="Lutzoni F."/>
            <person name="Magnuson J."/>
            <person name="Mondo S."/>
            <person name="Nolan M."/>
            <person name="Ohm R."/>
            <person name="Pangilinan J."/>
            <person name="Park H.-J."/>
            <person name="Ramirez L."/>
            <person name="Alfaro M."/>
            <person name="Sun H."/>
            <person name="Tritt A."/>
            <person name="Yoshinaga Y."/>
            <person name="Zwiers L.-H."/>
            <person name="Turgeon B."/>
            <person name="Goodwin S."/>
            <person name="Spatafora J."/>
            <person name="Crous P."/>
            <person name="Grigoriev I."/>
        </authorList>
    </citation>
    <scope>NUCLEOTIDE SEQUENCE</scope>
    <source>
        <strain evidence="3">CBS 473.64</strain>
    </source>
</reference>
<feature type="region of interest" description="Disordered" evidence="1">
    <location>
        <begin position="209"/>
        <end position="235"/>
    </location>
</feature>
<keyword evidence="2" id="KW-0732">Signal</keyword>
<sequence>MLLPRGLLLLVWACVALATPTSLISASLEPRDDTACPPTYTTKNGLKFTSYCSNNSPRNNLLANPLTGISTMAQYPDLTLGYANCLLKNNAPDQLSTPVETEGIIHSAIITSIVTPNTTCPSPNAYTSSPGSSPKQFSINCGQDNAGANITKIHSQNITSCMDSCATSDQGCVGVVFDSSLQQGYQNCYLKNTTSVGSSLSIATYTAMVSGSSSGSGSNSGSSDASEDGSGSSKA</sequence>
<dbReference type="AlphaFoldDB" id="A0A6A6S5D1"/>
<protein>
    <recommendedName>
        <fullName evidence="5">Apple domain-containing protein</fullName>
    </recommendedName>
</protein>
<name>A0A6A6S5D1_9PLEO</name>
<organism evidence="3 4">
    <name type="scientific">Massarina eburnea CBS 473.64</name>
    <dbReference type="NCBI Taxonomy" id="1395130"/>
    <lineage>
        <taxon>Eukaryota</taxon>
        <taxon>Fungi</taxon>
        <taxon>Dikarya</taxon>
        <taxon>Ascomycota</taxon>
        <taxon>Pezizomycotina</taxon>
        <taxon>Dothideomycetes</taxon>
        <taxon>Pleosporomycetidae</taxon>
        <taxon>Pleosporales</taxon>
        <taxon>Massarineae</taxon>
        <taxon>Massarinaceae</taxon>
        <taxon>Massarina</taxon>
    </lineage>
</organism>
<accession>A0A6A6S5D1</accession>
<gene>
    <name evidence="3" type="ORF">P280DRAFT_516604</name>
</gene>